<sequence>MDETGNTYRPGYVGVAHEFGHARAIDQGVQSYDKGGKTPGTTPPSETHSMANENMVRREHNLPIRPSYYDPPPPTPPNPPPPPPHSPTNP</sequence>
<reference evidence="2 3" key="1">
    <citation type="submission" date="2018-05" db="EMBL/GenBank/DDBJ databases">
        <title>Genomic Encyclopedia of Type Strains, Phase IV (KMG-IV): sequencing the most valuable type-strain genomes for metagenomic binning, comparative biology and taxonomic classification.</title>
        <authorList>
            <person name="Goeker M."/>
        </authorList>
    </citation>
    <scope>NUCLEOTIDE SEQUENCE [LARGE SCALE GENOMIC DNA]</scope>
    <source>
        <strain evidence="2 3">DSM 14263</strain>
    </source>
</reference>
<evidence type="ECO:0000313" key="3">
    <source>
        <dbReference type="Proteomes" id="UP000245812"/>
    </source>
</evidence>
<keyword evidence="3" id="KW-1185">Reference proteome</keyword>
<evidence type="ECO:0000313" key="2">
    <source>
        <dbReference type="EMBL" id="PWK89661.1"/>
    </source>
</evidence>
<organism evidence="2 3">
    <name type="scientific">Fulvimonas soli</name>
    <dbReference type="NCBI Taxonomy" id="155197"/>
    <lineage>
        <taxon>Bacteria</taxon>
        <taxon>Pseudomonadati</taxon>
        <taxon>Pseudomonadota</taxon>
        <taxon>Gammaproteobacteria</taxon>
        <taxon>Lysobacterales</taxon>
        <taxon>Rhodanobacteraceae</taxon>
        <taxon>Fulvimonas</taxon>
    </lineage>
</organism>
<evidence type="ECO:0000256" key="1">
    <source>
        <dbReference type="SAM" id="MobiDB-lite"/>
    </source>
</evidence>
<comment type="caution">
    <text evidence="2">The sequence shown here is derived from an EMBL/GenBank/DDBJ whole genome shotgun (WGS) entry which is preliminary data.</text>
</comment>
<protein>
    <submittedName>
        <fullName evidence="2">Uncharacterized protein</fullName>
    </submittedName>
</protein>
<feature type="compositionally biased region" description="Pro residues" evidence="1">
    <location>
        <begin position="69"/>
        <end position="90"/>
    </location>
</feature>
<feature type="region of interest" description="Disordered" evidence="1">
    <location>
        <begin position="28"/>
        <end position="90"/>
    </location>
</feature>
<dbReference type="AlphaFoldDB" id="A0A316IRC9"/>
<feature type="compositionally biased region" description="Polar residues" evidence="1">
    <location>
        <begin position="39"/>
        <end position="52"/>
    </location>
</feature>
<accession>A0A316IRC9</accession>
<dbReference type="Proteomes" id="UP000245812">
    <property type="component" value="Unassembled WGS sequence"/>
</dbReference>
<gene>
    <name evidence="2" type="ORF">C7456_1049</name>
</gene>
<dbReference type="EMBL" id="QGHC01000004">
    <property type="protein sequence ID" value="PWK89661.1"/>
    <property type="molecule type" value="Genomic_DNA"/>
</dbReference>
<proteinExistence type="predicted"/>
<name>A0A316IRC9_9GAMM</name>